<dbReference type="InterPro" id="IPR018060">
    <property type="entry name" value="HTH_AraC"/>
</dbReference>
<comment type="caution">
    <text evidence="6">The sequence shown here is derived from an EMBL/GenBank/DDBJ whole genome shotgun (WGS) entry which is preliminary data.</text>
</comment>
<sequence length="136" mass="15693">MLQRLISQIPVNAPKRDLAPWQKERAQALLLQHLDSGITVSDLAAACALSRSDFTRKFKVTTGYSPQAWMRIQRVEKAKQLMRESSFPLAEIGLQCGFCDQAHFCRIFYRIEGLTPLSWQRRFLNAERESTWRHAG</sequence>
<dbReference type="SUPFAM" id="SSF46689">
    <property type="entry name" value="Homeodomain-like"/>
    <property type="match status" value="2"/>
</dbReference>
<evidence type="ECO:0000256" key="3">
    <source>
        <dbReference type="ARBA" id="ARBA00023163"/>
    </source>
</evidence>
<name>A0A246F5K4_PSENT</name>
<dbReference type="PROSITE" id="PS01124">
    <property type="entry name" value="HTH_ARAC_FAMILY_2"/>
    <property type="match status" value="1"/>
</dbReference>
<feature type="domain" description="HTH araC/xylS-type" evidence="5">
    <location>
        <begin position="24"/>
        <end position="122"/>
    </location>
</feature>
<accession>A0A246F5K4</accession>
<keyword evidence="3" id="KW-0804">Transcription</keyword>
<dbReference type="PANTHER" id="PTHR46796:SF14">
    <property type="entry name" value="TRANSCRIPTIONAL REGULATORY PROTEIN"/>
    <property type="match status" value="1"/>
</dbReference>
<evidence type="ECO:0000313" key="7">
    <source>
        <dbReference type="Proteomes" id="UP000198145"/>
    </source>
</evidence>
<dbReference type="Pfam" id="PF12833">
    <property type="entry name" value="HTH_18"/>
    <property type="match status" value="1"/>
</dbReference>
<dbReference type="EMBL" id="NJBA01000009">
    <property type="protein sequence ID" value="OWP48443.1"/>
    <property type="molecule type" value="Genomic_DNA"/>
</dbReference>
<evidence type="ECO:0000256" key="1">
    <source>
        <dbReference type="ARBA" id="ARBA00023015"/>
    </source>
</evidence>
<dbReference type="STRING" id="46680.GCA_000807755_01722"/>
<protein>
    <submittedName>
        <fullName evidence="6">AraC family transcriptional regulator</fullName>
    </submittedName>
</protein>
<dbReference type="GO" id="GO:0003700">
    <property type="term" value="F:DNA-binding transcription factor activity"/>
    <property type="evidence" value="ECO:0007669"/>
    <property type="project" value="InterPro"/>
</dbReference>
<evidence type="ECO:0000256" key="2">
    <source>
        <dbReference type="ARBA" id="ARBA00023125"/>
    </source>
</evidence>
<dbReference type="RefSeq" id="WP_088421016.1">
    <property type="nucleotide sequence ID" value="NZ_NJBA01000009.1"/>
</dbReference>
<dbReference type="Proteomes" id="UP000198145">
    <property type="component" value="Unassembled WGS sequence"/>
</dbReference>
<dbReference type="eggNOG" id="COG2207">
    <property type="taxonomic scope" value="Bacteria"/>
</dbReference>
<dbReference type="AlphaFoldDB" id="A0A246F5K4"/>
<dbReference type="PANTHER" id="PTHR46796">
    <property type="entry name" value="HTH-TYPE TRANSCRIPTIONAL ACTIVATOR RHAS-RELATED"/>
    <property type="match status" value="1"/>
</dbReference>
<evidence type="ECO:0000256" key="4">
    <source>
        <dbReference type="ARBA" id="ARBA00037345"/>
    </source>
</evidence>
<dbReference type="Gene3D" id="1.10.10.60">
    <property type="entry name" value="Homeodomain-like"/>
    <property type="match status" value="2"/>
</dbReference>
<reference evidence="6 7" key="1">
    <citation type="submission" date="2017-06" db="EMBL/GenBank/DDBJ databases">
        <title>Draft genome of Pseudomonas nitroreducens DF05.</title>
        <authorList>
            <person name="Iyer R."/>
        </authorList>
    </citation>
    <scope>NUCLEOTIDE SEQUENCE [LARGE SCALE GENOMIC DNA]</scope>
    <source>
        <strain evidence="6 7">DF05</strain>
    </source>
</reference>
<keyword evidence="2" id="KW-0238">DNA-binding</keyword>
<dbReference type="GO" id="GO:0043565">
    <property type="term" value="F:sequence-specific DNA binding"/>
    <property type="evidence" value="ECO:0007669"/>
    <property type="project" value="InterPro"/>
</dbReference>
<comment type="function">
    <text evidence="4">Regulatory protein of the TOL plasmid xyl operons. XylS activates the xylXYZLTEGFJQKIH operon required for the degradation of toluene, m-xylene and p-xylene.</text>
</comment>
<gene>
    <name evidence="6" type="ORF">CEG18_23920</name>
</gene>
<evidence type="ECO:0000313" key="6">
    <source>
        <dbReference type="EMBL" id="OWP48443.1"/>
    </source>
</evidence>
<organism evidence="6 7">
    <name type="scientific">Pseudomonas nitroreducens</name>
    <dbReference type="NCBI Taxonomy" id="46680"/>
    <lineage>
        <taxon>Bacteria</taxon>
        <taxon>Pseudomonadati</taxon>
        <taxon>Pseudomonadota</taxon>
        <taxon>Gammaproteobacteria</taxon>
        <taxon>Pseudomonadales</taxon>
        <taxon>Pseudomonadaceae</taxon>
        <taxon>Pseudomonas</taxon>
    </lineage>
</organism>
<dbReference type="InterPro" id="IPR009057">
    <property type="entry name" value="Homeodomain-like_sf"/>
</dbReference>
<keyword evidence="1" id="KW-0805">Transcription regulation</keyword>
<evidence type="ECO:0000259" key="5">
    <source>
        <dbReference type="PROSITE" id="PS01124"/>
    </source>
</evidence>
<dbReference type="SMART" id="SM00342">
    <property type="entry name" value="HTH_ARAC"/>
    <property type="match status" value="1"/>
</dbReference>
<dbReference type="InterPro" id="IPR050204">
    <property type="entry name" value="AraC_XylS_family_regulators"/>
</dbReference>
<proteinExistence type="predicted"/>